<feature type="transmembrane region" description="Helical" evidence="7">
    <location>
        <begin position="86"/>
        <end position="112"/>
    </location>
</feature>
<dbReference type="PANTHER" id="PTHR23513:SF9">
    <property type="entry name" value="ENTEROBACTIN EXPORTER ENTS"/>
    <property type="match status" value="1"/>
</dbReference>
<evidence type="ECO:0000256" key="2">
    <source>
        <dbReference type="ARBA" id="ARBA00022448"/>
    </source>
</evidence>
<dbReference type="GO" id="GO:0005886">
    <property type="term" value="C:plasma membrane"/>
    <property type="evidence" value="ECO:0007669"/>
    <property type="project" value="UniProtKB-SubCell"/>
</dbReference>
<comment type="subcellular location">
    <subcellularLocation>
        <location evidence="1">Cell membrane</location>
        <topology evidence="1">Multi-pass membrane protein</topology>
    </subcellularLocation>
</comment>
<dbReference type="Gene3D" id="1.20.1250.20">
    <property type="entry name" value="MFS general substrate transporter like domains"/>
    <property type="match status" value="1"/>
</dbReference>
<feature type="transmembrane region" description="Helical" evidence="7">
    <location>
        <begin position="311"/>
        <end position="331"/>
    </location>
</feature>
<dbReference type="AlphaFoldDB" id="A0AAW6KGK9"/>
<evidence type="ECO:0000256" key="7">
    <source>
        <dbReference type="SAM" id="Phobius"/>
    </source>
</evidence>
<keyword evidence="4 7" id="KW-0812">Transmembrane</keyword>
<dbReference type="InterPro" id="IPR036259">
    <property type="entry name" value="MFS_trans_sf"/>
</dbReference>
<dbReference type="EMBL" id="JARAFO010000103">
    <property type="protein sequence ID" value="MDE1454262.1"/>
    <property type="molecule type" value="Genomic_DNA"/>
</dbReference>
<gene>
    <name evidence="8" type="ORF">PVN32_19065</name>
</gene>
<feature type="transmembrane region" description="Helical" evidence="7">
    <location>
        <begin position="44"/>
        <end position="65"/>
    </location>
</feature>
<feature type="transmembrane region" description="Helical" evidence="7">
    <location>
        <begin position="288"/>
        <end position="305"/>
    </location>
</feature>
<protein>
    <submittedName>
        <fullName evidence="8">MFS transporter</fullName>
    </submittedName>
</protein>
<dbReference type="PANTHER" id="PTHR23513">
    <property type="entry name" value="INTEGRAL MEMBRANE EFFLUX PROTEIN-RELATED"/>
    <property type="match status" value="1"/>
</dbReference>
<reference evidence="8" key="1">
    <citation type="submission" date="2022-12" db="EMBL/GenBank/DDBJ databases">
        <title>Draft Genome Sequences of Bacillus licheniformis and Bacillus paralicheniformis strains isolated from Irish skim milk powders.</title>
        <authorList>
            <person name="Lourenco A."/>
            <person name="Li F."/>
            <person name="Geraldine D."/>
            <person name="Tobin J.T."/>
            <person name="Butler F."/>
            <person name="Jordan K."/>
            <person name="Obrien T."/>
        </authorList>
    </citation>
    <scope>NUCLEOTIDE SEQUENCE</scope>
    <source>
        <strain evidence="8">3370</strain>
    </source>
</reference>
<keyword evidence="3" id="KW-1003">Cell membrane</keyword>
<proteinExistence type="predicted"/>
<feature type="transmembrane region" description="Helical" evidence="7">
    <location>
        <begin position="263"/>
        <end position="281"/>
    </location>
</feature>
<keyword evidence="6 7" id="KW-0472">Membrane</keyword>
<keyword evidence="2" id="KW-0813">Transport</keyword>
<evidence type="ECO:0000256" key="3">
    <source>
        <dbReference type="ARBA" id="ARBA00022475"/>
    </source>
</evidence>
<dbReference type="CDD" id="cd06173">
    <property type="entry name" value="MFS_MefA_like"/>
    <property type="match status" value="1"/>
</dbReference>
<evidence type="ECO:0000256" key="1">
    <source>
        <dbReference type="ARBA" id="ARBA00004651"/>
    </source>
</evidence>
<evidence type="ECO:0000256" key="4">
    <source>
        <dbReference type="ARBA" id="ARBA00022692"/>
    </source>
</evidence>
<dbReference type="SUPFAM" id="SSF103473">
    <property type="entry name" value="MFS general substrate transporter"/>
    <property type="match status" value="1"/>
</dbReference>
<feature type="transmembrane region" description="Helical" evidence="7">
    <location>
        <begin position="225"/>
        <end position="243"/>
    </location>
</feature>
<keyword evidence="5 7" id="KW-1133">Transmembrane helix</keyword>
<evidence type="ECO:0000256" key="5">
    <source>
        <dbReference type="ARBA" id="ARBA00022989"/>
    </source>
</evidence>
<dbReference type="InterPro" id="IPR011701">
    <property type="entry name" value="MFS"/>
</dbReference>
<dbReference type="Pfam" id="PF07690">
    <property type="entry name" value="MFS_1"/>
    <property type="match status" value="1"/>
</dbReference>
<feature type="transmembrane region" description="Helical" evidence="7">
    <location>
        <begin position="20"/>
        <end position="38"/>
    </location>
</feature>
<comment type="caution">
    <text evidence="8">The sequence shown here is derived from an EMBL/GenBank/DDBJ whole genome shotgun (WGS) entry which is preliminary data.</text>
</comment>
<dbReference type="GO" id="GO:0022857">
    <property type="term" value="F:transmembrane transporter activity"/>
    <property type="evidence" value="ECO:0007669"/>
    <property type="project" value="InterPro"/>
</dbReference>
<dbReference type="RefSeq" id="WP_106070684.1">
    <property type="nucleotide sequence ID" value="NZ_CP158382.1"/>
</dbReference>
<feature type="transmembrane region" description="Helical" evidence="7">
    <location>
        <begin position="380"/>
        <end position="399"/>
    </location>
</feature>
<feature type="transmembrane region" description="Helical" evidence="7">
    <location>
        <begin position="352"/>
        <end position="374"/>
    </location>
</feature>
<sequence length="419" mass="45496">MQKSNSFWQKNFTFLFSSKMVKITADSFAFSTILWFLILDGKGAIGTAFLISVSFLPQAILGPIITPLMKTSTLKFWMFFSDLTRASIMLIIPICYFNGFSPLWFIILLMLIHSATGASYDPASVSLIPKIVKEDNIQKANATIQSTGQVVRLAAVTLCGVMIAMIGAAYTMLIILPLYILSALLVLFINYKAKEDEVNGKENKPRGGYFKKLKRGFALVRRHHILFPLALYCVFSNLASAPWEALSAVYISEELNGGPIVHSFVRVATAAGAFLLGFVLAKVKINRYGLLFVVAGMVEGTAFFVTGMNSILPLVFIAAFALGATISAINVPEHTIIQMSVDDEDQPQVYAIINMISYVMIPLGALIGGYAATVCGSGKVIAIGGGIEIIAGICILAFTRLGKAQRSDLIAEKDQSLKI</sequence>
<organism evidence="8 9">
    <name type="scientific">Bacillus paralicheniformis</name>
    <dbReference type="NCBI Taxonomy" id="1648923"/>
    <lineage>
        <taxon>Bacteria</taxon>
        <taxon>Bacillati</taxon>
        <taxon>Bacillota</taxon>
        <taxon>Bacilli</taxon>
        <taxon>Bacillales</taxon>
        <taxon>Bacillaceae</taxon>
        <taxon>Bacillus</taxon>
    </lineage>
</organism>
<dbReference type="Proteomes" id="UP001216709">
    <property type="component" value="Unassembled WGS sequence"/>
</dbReference>
<evidence type="ECO:0000313" key="8">
    <source>
        <dbReference type="EMBL" id="MDE1454262.1"/>
    </source>
</evidence>
<feature type="transmembrane region" description="Helical" evidence="7">
    <location>
        <begin position="161"/>
        <end position="189"/>
    </location>
</feature>
<name>A0AAW6KGK9_9BACI</name>
<accession>A0AAW6KGK9</accession>
<evidence type="ECO:0000313" key="9">
    <source>
        <dbReference type="Proteomes" id="UP001216709"/>
    </source>
</evidence>
<evidence type="ECO:0000256" key="6">
    <source>
        <dbReference type="ARBA" id="ARBA00023136"/>
    </source>
</evidence>